<comment type="catalytic activity">
    <reaction evidence="8">
        <text>arsenic triglutathione + 3 [thioredoxin]-dithiol + 3 S-adenosyl-L-methionine = trimethylarsine + 3 [thioredoxin]-disulfide + 3 glutathione + 3 S-adenosyl-L-homocysteine + 3 H(+)</text>
        <dbReference type="Rhea" id="RHEA:69432"/>
        <dbReference type="Rhea" id="RHEA-COMP:10698"/>
        <dbReference type="Rhea" id="RHEA-COMP:10700"/>
        <dbReference type="ChEBI" id="CHEBI:15378"/>
        <dbReference type="ChEBI" id="CHEBI:27130"/>
        <dbReference type="ChEBI" id="CHEBI:29950"/>
        <dbReference type="ChEBI" id="CHEBI:50058"/>
        <dbReference type="ChEBI" id="CHEBI:57856"/>
        <dbReference type="ChEBI" id="CHEBI:57925"/>
        <dbReference type="ChEBI" id="CHEBI:59789"/>
        <dbReference type="ChEBI" id="CHEBI:183640"/>
        <dbReference type="EC" id="2.1.1.137"/>
    </reaction>
</comment>
<dbReference type="Pfam" id="PF13847">
    <property type="entry name" value="Methyltransf_31"/>
    <property type="match status" value="1"/>
</dbReference>
<dbReference type="SUPFAM" id="SSF53335">
    <property type="entry name" value="S-adenosyl-L-methionine-dependent methyltransferases"/>
    <property type="match status" value="1"/>
</dbReference>
<feature type="domain" description="Methyltransferase" evidence="9">
    <location>
        <begin position="114"/>
        <end position="247"/>
    </location>
</feature>
<dbReference type="GO" id="GO:0032259">
    <property type="term" value="P:methylation"/>
    <property type="evidence" value="ECO:0007669"/>
    <property type="project" value="UniProtKB-KW"/>
</dbReference>
<accession>A0A557S230</accession>
<evidence type="ECO:0000256" key="3">
    <source>
        <dbReference type="ARBA" id="ARBA00034487"/>
    </source>
</evidence>
<gene>
    <name evidence="10" type="primary">arsM</name>
    <name evidence="10" type="ORF">FHP88_14210</name>
</gene>
<dbReference type="EC" id="2.1.1.137" evidence="4"/>
<evidence type="ECO:0000256" key="5">
    <source>
        <dbReference type="ARBA" id="ARBA00034545"/>
    </source>
</evidence>
<keyword evidence="11" id="KW-1185">Reference proteome</keyword>
<dbReference type="GO" id="GO:0030791">
    <property type="term" value="F:arsenite methyltransferase activity"/>
    <property type="evidence" value="ECO:0007669"/>
    <property type="project" value="UniProtKB-EC"/>
</dbReference>
<dbReference type="PANTHER" id="PTHR43675">
    <property type="entry name" value="ARSENITE METHYLTRANSFERASE"/>
    <property type="match status" value="1"/>
</dbReference>
<sequence length="301" mass="31160">MKPLNTDQVREAVRSHYGKVAEGCCGGPAPKETDACCVADAEAKVAGEDGCGCDTATPSSDNNSVQGACCSGPALSPDETSKALGYSSGELASLPEGANLGLGCGNPQAIASIKQGETVLDLGSGAGIDCFLAAKATGDKGFVIGVDMTPEMISKAKLNAEKTGVQNVEFRLGEIENLPAADNSVDVIISNCVINLSPEKRKVYSEAFRVLKPGGRIAVSDIVLTAALPEALQNDLFLYTGCMAGASSLPDIEAYLSDTGFGNIRISPKDESRDFIREWVPGSKIADYVVSATIEATKPMA</sequence>
<proteinExistence type="inferred from homology"/>
<comment type="similarity">
    <text evidence="3">Belongs to the methyltransferase superfamily. Arsenite methyltransferase family.</text>
</comment>
<evidence type="ECO:0000313" key="11">
    <source>
        <dbReference type="Proteomes" id="UP000316649"/>
    </source>
</evidence>
<dbReference type="InterPro" id="IPR025714">
    <property type="entry name" value="Methyltranfer_dom"/>
</dbReference>
<keyword evidence="1 10" id="KW-0808">Transferase</keyword>
<evidence type="ECO:0000256" key="4">
    <source>
        <dbReference type="ARBA" id="ARBA00034521"/>
    </source>
</evidence>
<dbReference type="NCBIfam" id="NF008823">
    <property type="entry name" value="PRK11873.1"/>
    <property type="match status" value="1"/>
</dbReference>
<dbReference type="PANTHER" id="PTHR43675:SF8">
    <property type="entry name" value="ARSENITE METHYLTRANSFERASE"/>
    <property type="match status" value="1"/>
</dbReference>
<dbReference type="RefSeq" id="WP_144359754.1">
    <property type="nucleotide sequence ID" value="NZ_VMNH01000021.1"/>
</dbReference>
<dbReference type="AlphaFoldDB" id="A0A557S230"/>
<comment type="catalytic activity">
    <reaction evidence="7">
        <text>arsenic triglutathione + 2 [thioredoxin]-dithiol + 2 S-adenosyl-L-methionine + H2O = dimethylarsinous acid + 2 [thioredoxin]-disulfide + 3 glutathione + 2 S-adenosyl-L-homocysteine + 2 H(+)</text>
        <dbReference type="Rhea" id="RHEA:69464"/>
        <dbReference type="Rhea" id="RHEA-COMP:10698"/>
        <dbReference type="Rhea" id="RHEA-COMP:10700"/>
        <dbReference type="ChEBI" id="CHEBI:15377"/>
        <dbReference type="ChEBI" id="CHEBI:15378"/>
        <dbReference type="ChEBI" id="CHEBI:23808"/>
        <dbReference type="ChEBI" id="CHEBI:29950"/>
        <dbReference type="ChEBI" id="CHEBI:50058"/>
        <dbReference type="ChEBI" id="CHEBI:57856"/>
        <dbReference type="ChEBI" id="CHEBI:57925"/>
        <dbReference type="ChEBI" id="CHEBI:59789"/>
        <dbReference type="ChEBI" id="CHEBI:183640"/>
        <dbReference type="EC" id="2.1.1.137"/>
    </reaction>
</comment>
<evidence type="ECO:0000256" key="7">
    <source>
        <dbReference type="ARBA" id="ARBA00047943"/>
    </source>
</evidence>
<evidence type="ECO:0000256" key="1">
    <source>
        <dbReference type="ARBA" id="ARBA00022679"/>
    </source>
</evidence>
<evidence type="ECO:0000256" key="6">
    <source>
        <dbReference type="ARBA" id="ARBA00047941"/>
    </source>
</evidence>
<dbReference type="Gene3D" id="3.40.50.150">
    <property type="entry name" value="Vaccinia Virus protein VP39"/>
    <property type="match status" value="1"/>
</dbReference>
<comment type="catalytic activity">
    <reaction evidence="6">
        <text>arsenic triglutathione + [thioredoxin]-dithiol + S-adenosyl-L-methionine + 2 H2O = methylarsonous acid + [thioredoxin]-disulfide + 3 glutathione + S-adenosyl-L-homocysteine + H(+)</text>
        <dbReference type="Rhea" id="RHEA:69460"/>
        <dbReference type="Rhea" id="RHEA-COMP:10698"/>
        <dbReference type="Rhea" id="RHEA-COMP:10700"/>
        <dbReference type="ChEBI" id="CHEBI:15377"/>
        <dbReference type="ChEBI" id="CHEBI:15378"/>
        <dbReference type="ChEBI" id="CHEBI:17826"/>
        <dbReference type="ChEBI" id="CHEBI:29950"/>
        <dbReference type="ChEBI" id="CHEBI:50058"/>
        <dbReference type="ChEBI" id="CHEBI:57856"/>
        <dbReference type="ChEBI" id="CHEBI:57925"/>
        <dbReference type="ChEBI" id="CHEBI:59789"/>
        <dbReference type="ChEBI" id="CHEBI:183640"/>
        <dbReference type="EC" id="2.1.1.137"/>
    </reaction>
</comment>
<dbReference type="InterPro" id="IPR026669">
    <property type="entry name" value="Arsenite_MeTrfase-like"/>
</dbReference>
<name>A0A557S230_9GAMM</name>
<evidence type="ECO:0000256" key="8">
    <source>
        <dbReference type="ARBA" id="ARBA00048428"/>
    </source>
</evidence>
<evidence type="ECO:0000313" key="10">
    <source>
        <dbReference type="EMBL" id="TVO71469.1"/>
    </source>
</evidence>
<dbReference type="OrthoDB" id="9772751at2"/>
<protein>
    <recommendedName>
        <fullName evidence="5">Arsenite methyltransferase</fullName>
        <ecNumber evidence="4">2.1.1.137</ecNumber>
    </recommendedName>
</protein>
<comment type="caution">
    <text evidence="10">The sequence shown here is derived from an EMBL/GenBank/DDBJ whole genome shotgun (WGS) entry which is preliminary data.</text>
</comment>
<dbReference type="EMBL" id="VMNH01000021">
    <property type="protein sequence ID" value="TVO71469.1"/>
    <property type="molecule type" value="Genomic_DNA"/>
</dbReference>
<dbReference type="InterPro" id="IPR029063">
    <property type="entry name" value="SAM-dependent_MTases_sf"/>
</dbReference>
<keyword evidence="10" id="KW-0489">Methyltransferase</keyword>
<evidence type="ECO:0000256" key="2">
    <source>
        <dbReference type="ARBA" id="ARBA00022691"/>
    </source>
</evidence>
<evidence type="ECO:0000259" key="9">
    <source>
        <dbReference type="Pfam" id="PF13847"/>
    </source>
</evidence>
<dbReference type="CDD" id="cd02440">
    <property type="entry name" value="AdoMet_MTases"/>
    <property type="match status" value="1"/>
</dbReference>
<reference evidence="10 11" key="1">
    <citation type="submission" date="2019-07" db="EMBL/GenBank/DDBJ databases">
        <title>The pathways for chlorine oxyanion respiration interact through the shared metabolite chlorate.</title>
        <authorList>
            <person name="Barnum T.P."/>
            <person name="Cheng Y."/>
            <person name="Hill K.A."/>
            <person name="Lucas L.N."/>
            <person name="Carlson H.K."/>
            <person name="Coates J.D."/>
        </authorList>
    </citation>
    <scope>NUCLEOTIDE SEQUENCE [LARGE SCALE GENOMIC DNA]</scope>
    <source>
        <strain evidence="10 11">BK-1</strain>
    </source>
</reference>
<dbReference type="Proteomes" id="UP000316649">
    <property type="component" value="Unassembled WGS sequence"/>
</dbReference>
<organism evidence="10 11">
    <name type="scientific">Sedimenticola selenatireducens</name>
    <dbReference type="NCBI Taxonomy" id="191960"/>
    <lineage>
        <taxon>Bacteria</taxon>
        <taxon>Pseudomonadati</taxon>
        <taxon>Pseudomonadota</taxon>
        <taxon>Gammaproteobacteria</taxon>
        <taxon>Chromatiales</taxon>
        <taxon>Sedimenticolaceae</taxon>
        <taxon>Sedimenticola</taxon>
    </lineage>
</organism>
<keyword evidence="2" id="KW-0949">S-adenosyl-L-methionine</keyword>